<dbReference type="AlphaFoldDB" id="A0A8J5RF78"/>
<reference evidence="1" key="1">
    <citation type="journal article" date="2021" name="bioRxiv">
        <title>Whole Genome Assembly and Annotation of Northern Wild Rice, Zizania palustris L., Supports a Whole Genome Duplication in the Zizania Genus.</title>
        <authorList>
            <person name="Haas M."/>
            <person name="Kono T."/>
            <person name="Macchietto M."/>
            <person name="Millas R."/>
            <person name="McGilp L."/>
            <person name="Shao M."/>
            <person name="Duquette J."/>
            <person name="Hirsch C.N."/>
            <person name="Kimball J."/>
        </authorList>
    </citation>
    <scope>NUCLEOTIDE SEQUENCE</scope>
    <source>
        <tissue evidence="1">Fresh leaf tissue</tissue>
    </source>
</reference>
<proteinExistence type="predicted"/>
<keyword evidence="2" id="KW-1185">Reference proteome</keyword>
<sequence>MAGVGARSLSFSHLCPKHVDLSRPHLELVDFGRSGLDLHDLGNLHPKYLNLGYMCLEPVDLRRPHLELIDFSRPGSELLDLGHSLSKLYNFDG</sequence>
<comment type="caution">
    <text evidence="1">The sequence shown here is derived from an EMBL/GenBank/DDBJ whole genome shotgun (WGS) entry which is preliminary data.</text>
</comment>
<accession>A0A8J5RF78</accession>
<reference evidence="1" key="2">
    <citation type="submission" date="2021-02" db="EMBL/GenBank/DDBJ databases">
        <authorList>
            <person name="Kimball J.A."/>
            <person name="Haas M.W."/>
            <person name="Macchietto M."/>
            <person name="Kono T."/>
            <person name="Duquette J."/>
            <person name="Shao M."/>
        </authorList>
    </citation>
    <scope>NUCLEOTIDE SEQUENCE</scope>
    <source>
        <tissue evidence="1">Fresh leaf tissue</tissue>
    </source>
</reference>
<gene>
    <name evidence="1" type="ORF">GUJ93_ZPchr0001g32362</name>
</gene>
<name>A0A8J5RF78_ZIZPA</name>
<protein>
    <submittedName>
        <fullName evidence="1">Uncharacterized protein</fullName>
    </submittedName>
</protein>
<evidence type="ECO:0000313" key="2">
    <source>
        <dbReference type="Proteomes" id="UP000729402"/>
    </source>
</evidence>
<dbReference type="EMBL" id="JAAALK010000288">
    <property type="protein sequence ID" value="KAG8052541.1"/>
    <property type="molecule type" value="Genomic_DNA"/>
</dbReference>
<evidence type="ECO:0000313" key="1">
    <source>
        <dbReference type="EMBL" id="KAG8052541.1"/>
    </source>
</evidence>
<organism evidence="1 2">
    <name type="scientific">Zizania palustris</name>
    <name type="common">Northern wild rice</name>
    <dbReference type="NCBI Taxonomy" id="103762"/>
    <lineage>
        <taxon>Eukaryota</taxon>
        <taxon>Viridiplantae</taxon>
        <taxon>Streptophyta</taxon>
        <taxon>Embryophyta</taxon>
        <taxon>Tracheophyta</taxon>
        <taxon>Spermatophyta</taxon>
        <taxon>Magnoliopsida</taxon>
        <taxon>Liliopsida</taxon>
        <taxon>Poales</taxon>
        <taxon>Poaceae</taxon>
        <taxon>BOP clade</taxon>
        <taxon>Oryzoideae</taxon>
        <taxon>Oryzeae</taxon>
        <taxon>Zizaniinae</taxon>
        <taxon>Zizania</taxon>
    </lineage>
</organism>
<dbReference type="Proteomes" id="UP000729402">
    <property type="component" value="Unassembled WGS sequence"/>
</dbReference>